<sequence length="166" mass="19091">MSAAELKNLDKNIARLKEQLANKRDTLVTIAPEEKMRLKQQIEDLRKQIRDLEREQWQLISQITEDLTISNEEAEPIVAQLVTEVETVQQQPDQLSSEILALLQQILAKLNAPNTPAAAKLKAVISTLPPFVSLTYEAELDTESTFRRYFPTFNRYLMGLKERLKK</sequence>
<evidence type="ECO:0000313" key="2">
    <source>
        <dbReference type="EMBL" id="BBH39288.1"/>
    </source>
</evidence>
<accession>A0A3G9JHB2</accession>
<dbReference type="KEGG" id="mvz:myaer102_18180"/>
<dbReference type="AlphaFoldDB" id="A0A3G9JHB2"/>
<proteinExistence type="predicted"/>
<dbReference type="Gene3D" id="1.10.287.1490">
    <property type="match status" value="1"/>
</dbReference>
<dbReference type="Proteomes" id="UP000278152">
    <property type="component" value="Chromosome"/>
</dbReference>
<organism evidence="2 3">
    <name type="scientific">Microcystis viridis NIES-102</name>
    <dbReference type="NCBI Taxonomy" id="213615"/>
    <lineage>
        <taxon>Bacteria</taxon>
        <taxon>Bacillati</taxon>
        <taxon>Cyanobacteriota</taxon>
        <taxon>Cyanophyceae</taxon>
        <taxon>Oscillatoriophycideae</taxon>
        <taxon>Chroococcales</taxon>
        <taxon>Microcystaceae</taxon>
        <taxon>Microcystis</taxon>
    </lineage>
</organism>
<feature type="coiled-coil region" evidence="1">
    <location>
        <begin position="6"/>
        <end position="62"/>
    </location>
</feature>
<keyword evidence="1" id="KW-0175">Coiled coil</keyword>
<evidence type="ECO:0000256" key="1">
    <source>
        <dbReference type="SAM" id="Coils"/>
    </source>
</evidence>
<gene>
    <name evidence="2" type="ORF">myaer102_18180</name>
</gene>
<evidence type="ECO:0000313" key="3">
    <source>
        <dbReference type="Proteomes" id="UP000278152"/>
    </source>
</evidence>
<name>A0A3G9JHB2_MICVR</name>
<dbReference type="EMBL" id="AP019314">
    <property type="protein sequence ID" value="BBH39288.1"/>
    <property type="molecule type" value="Genomic_DNA"/>
</dbReference>
<protein>
    <submittedName>
        <fullName evidence="2">Uncharacterized protein</fullName>
    </submittedName>
</protein>
<dbReference type="RefSeq" id="WP_125730699.1">
    <property type="nucleotide sequence ID" value="NZ_AP019314.1"/>
</dbReference>
<reference evidence="2 3" key="1">
    <citation type="submission" date="2018-11" db="EMBL/GenBank/DDBJ databases">
        <title>Complete genome sequence of Microcystis aeruginosa NIES-102.</title>
        <authorList>
            <person name="Yamaguchi H."/>
            <person name="Suzuki S."/>
            <person name="Kawachi M."/>
        </authorList>
    </citation>
    <scope>NUCLEOTIDE SEQUENCE [LARGE SCALE GENOMIC DNA]</scope>
    <source>
        <strain evidence="2 3">NIES-102</strain>
    </source>
</reference>